<feature type="domain" description="EGF-like" evidence="2">
    <location>
        <begin position="40"/>
        <end position="87"/>
    </location>
</feature>
<reference evidence="3" key="1">
    <citation type="journal article" date="2019" name="Toxins">
        <title>Detection of Abrin-Like and Prepropulchellin-Like Toxin Genes and Transcripts Using Whole Genome Sequencing and Full-Length Transcript Sequencing of Abrus precatorius.</title>
        <authorList>
            <person name="Hovde B.T."/>
            <person name="Daligault H.E."/>
            <person name="Hanschen E.R."/>
            <person name="Kunde Y.A."/>
            <person name="Johnson M.B."/>
            <person name="Starkenburg S.R."/>
            <person name="Johnson S.L."/>
        </authorList>
    </citation>
    <scope>NUCLEOTIDE SEQUENCE [LARGE SCALE GENOMIC DNA]</scope>
</reference>
<dbReference type="GeneID" id="113857220"/>
<protein>
    <submittedName>
        <fullName evidence="4">Slit homolog 1 protein-like</fullName>
    </submittedName>
</protein>
<accession>A0A8B8KLV5</accession>
<dbReference type="SMART" id="SM00181">
    <property type="entry name" value="EGF"/>
    <property type="match status" value="2"/>
</dbReference>
<gene>
    <name evidence="4" type="primary">LOC113857220</name>
</gene>
<feature type="chain" id="PRO_5034173506" evidence="1">
    <location>
        <begin position="25"/>
        <end position="183"/>
    </location>
</feature>
<evidence type="ECO:0000313" key="3">
    <source>
        <dbReference type="Proteomes" id="UP000694853"/>
    </source>
</evidence>
<keyword evidence="1" id="KW-0732">Signal</keyword>
<dbReference type="Proteomes" id="UP000694853">
    <property type="component" value="Unplaced"/>
</dbReference>
<dbReference type="KEGG" id="aprc:113857220"/>
<dbReference type="AlphaFoldDB" id="A0A8B8KLV5"/>
<dbReference type="PANTHER" id="PTHR33881">
    <property type="entry name" value="NEUROGENIC LOCUS NOTCH-LIKE PROTEIN"/>
    <property type="match status" value="1"/>
</dbReference>
<proteinExistence type="predicted"/>
<dbReference type="RefSeq" id="XP_027344817.1">
    <property type="nucleotide sequence ID" value="XM_027489016.1"/>
</dbReference>
<dbReference type="InterPro" id="IPR000742">
    <property type="entry name" value="EGF"/>
</dbReference>
<evidence type="ECO:0000256" key="1">
    <source>
        <dbReference type="SAM" id="SignalP"/>
    </source>
</evidence>
<sequence length="183" mass="19269">MGMFSWTSITFVSLHLLFTSNVSATSTQLSSNPTQDDIGLCNTVFCGKGTCHPSTDFIGYRCDCDSGWKKFNIGPLELPPCIIPNCTFDYNCGDGSVPPPQVPPPNVSDPCSLSLCGDGTCVRNGSDFTCQCNEGSANLLNDPKMICFKKCTLGPDCDGLDLGLTPPSTQGSGSSSPKTGNCL</sequence>
<organism evidence="3 4">
    <name type="scientific">Abrus precatorius</name>
    <name type="common">Indian licorice</name>
    <name type="synonym">Glycine abrus</name>
    <dbReference type="NCBI Taxonomy" id="3816"/>
    <lineage>
        <taxon>Eukaryota</taxon>
        <taxon>Viridiplantae</taxon>
        <taxon>Streptophyta</taxon>
        <taxon>Embryophyta</taxon>
        <taxon>Tracheophyta</taxon>
        <taxon>Spermatophyta</taxon>
        <taxon>Magnoliopsida</taxon>
        <taxon>eudicotyledons</taxon>
        <taxon>Gunneridae</taxon>
        <taxon>Pentapetalae</taxon>
        <taxon>rosids</taxon>
        <taxon>fabids</taxon>
        <taxon>Fabales</taxon>
        <taxon>Fabaceae</taxon>
        <taxon>Papilionoideae</taxon>
        <taxon>50 kb inversion clade</taxon>
        <taxon>NPAAA clade</taxon>
        <taxon>indigoferoid/millettioid clade</taxon>
        <taxon>Abreae</taxon>
        <taxon>Abrus</taxon>
    </lineage>
</organism>
<dbReference type="PANTHER" id="PTHR33881:SF17">
    <property type="entry name" value="EGF-LIKE DOMAIN-CONTAINING PROTEIN"/>
    <property type="match status" value="1"/>
</dbReference>
<dbReference type="OrthoDB" id="1933729at2759"/>
<feature type="signal peptide" evidence="1">
    <location>
        <begin position="1"/>
        <end position="24"/>
    </location>
</feature>
<evidence type="ECO:0000259" key="2">
    <source>
        <dbReference type="SMART" id="SM00181"/>
    </source>
</evidence>
<reference evidence="4" key="2">
    <citation type="submission" date="2025-08" db="UniProtKB">
        <authorList>
            <consortium name="RefSeq"/>
        </authorList>
    </citation>
    <scope>IDENTIFICATION</scope>
    <source>
        <tissue evidence="4">Young leaves</tissue>
    </source>
</reference>
<keyword evidence="3" id="KW-1185">Reference proteome</keyword>
<evidence type="ECO:0000313" key="4">
    <source>
        <dbReference type="RefSeq" id="XP_027344817.1"/>
    </source>
</evidence>
<feature type="domain" description="EGF-like" evidence="2">
    <location>
        <begin position="110"/>
        <end position="148"/>
    </location>
</feature>
<name>A0A8B8KLV5_ABRPR</name>